<dbReference type="SUPFAM" id="SSF56784">
    <property type="entry name" value="HAD-like"/>
    <property type="match status" value="1"/>
</dbReference>
<dbReference type="PANTHER" id="PTHR10000:SF53">
    <property type="entry name" value="5-AMINO-6-(5-PHOSPHO-D-RIBITYLAMINO)URACIL PHOSPHATASE YBJI-RELATED"/>
    <property type="match status" value="1"/>
</dbReference>
<dbReference type="SFLD" id="SFLDG01140">
    <property type="entry name" value="C2.B:_Phosphomannomutase_and_P"/>
    <property type="match status" value="1"/>
</dbReference>
<keyword evidence="2" id="KW-1185">Reference proteome</keyword>
<dbReference type="Gene3D" id="3.30.1240.10">
    <property type="match status" value="1"/>
</dbReference>
<dbReference type="PANTHER" id="PTHR10000">
    <property type="entry name" value="PHOSPHOSERINE PHOSPHATASE"/>
    <property type="match status" value="1"/>
</dbReference>
<gene>
    <name evidence="1" type="ORF">CATYP_03460</name>
</gene>
<proteinExistence type="predicted"/>
<evidence type="ECO:0000313" key="2">
    <source>
        <dbReference type="Proteomes" id="UP000028504"/>
    </source>
</evidence>
<dbReference type="InterPro" id="IPR006379">
    <property type="entry name" value="HAD-SF_hydro_IIB"/>
</dbReference>
<evidence type="ECO:0008006" key="3">
    <source>
        <dbReference type="Google" id="ProtNLM"/>
    </source>
</evidence>
<dbReference type="InterPro" id="IPR000150">
    <property type="entry name" value="Cof"/>
</dbReference>
<dbReference type="CDD" id="cd07518">
    <property type="entry name" value="HAD_YbiV-Like"/>
    <property type="match status" value="1"/>
</dbReference>
<dbReference type="Pfam" id="PF08282">
    <property type="entry name" value="Hydrolase_3"/>
    <property type="match status" value="1"/>
</dbReference>
<name>A0ABN4DBV7_9CORY</name>
<dbReference type="InterPro" id="IPR036412">
    <property type="entry name" value="HAD-like_sf"/>
</dbReference>
<evidence type="ECO:0000313" key="1">
    <source>
        <dbReference type="EMBL" id="AIG63880.1"/>
    </source>
</evidence>
<dbReference type="SFLD" id="SFLDS00003">
    <property type="entry name" value="Haloacid_Dehalogenase"/>
    <property type="match status" value="1"/>
</dbReference>
<dbReference type="Gene3D" id="3.40.50.1000">
    <property type="entry name" value="HAD superfamily/HAD-like"/>
    <property type="match status" value="1"/>
</dbReference>
<dbReference type="NCBIfam" id="TIGR00099">
    <property type="entry name" value="Cof-subfamily"/>
    <property type="match status" value="1"/>
</dbReference>
<dbReference type="Proteomes" id="UP000028504">
    <property type="component" value="Chromosome"/>
</dbReference>
<protein>
    <recommendedName>
        <fullName evidence="3">HAD family hydrolase</fullName>
    </recommendedName>
</protein>
<sequence>MLPRLVAVDMDGTFLDSEGKIPPGFAQTYARLKEAGIHFTPASGRQLATLQDMFGHLGEELSFIAENGAVVAHQGQVTSTTTLGSEIPQAVVKAVAEFNATTARTRSAEGGRRAEKIWLIVCEANVGFLDDRHAAADPEVQKYYHSVEVVEDLAAVAAAGRVVKLAVFYPGDAEAVAAPLIARAAPHASVVVSGAHWVDVMNPEANKGRALAELAGYLDIPLADTVAFGDYLNDVELLRSAGTSYAMANAHPQLKEVATQIAPANSEYGVVKVLDQILASAPGTAS</sequence>
<dbReference type="InterPro" id="IPR023214">
    <property type="entry name" value="HAD_sf"/>
</dbReference>
<reference evidence="1 2" key="1">
    <citation type="submission" date="2014-07" db="EMBL/GenBank/DDBJ databases">
        <title>Complete genome sequence of Corynebacterium atypicum DSM 44849: identifiction of the mycolic acid biosynthesis genes.</title>
        <authorList>
            <person name="Tippelt A."/>
            <person name="Mollmann S."/>
            <person name="Albersmeier A."/>
            <person name="Jaenicke S."/>
            <person name="Ruckert C."/>
            <person name="Tauch A."/>
        </authorList>
    </citation>
    <scope>NUCLEOTIDE SEQUENCE [LARGE SCALE GENOMIC DNA]</scope>
    <source>
        <strain evidence="1 2">R2070</strain>
    </source>
</reference>
<dbReference type="RefSeq" id="WP_038604886.1">
    <property type="nucleotide sequence ID" value="NZ_CP008944.1"/>
</dbReference>
<accession>A0ABN4DBV7</accession>
<organism evidence="1 2">
    <name type="scientific">Corynebacterium atypicum</name>
    <dbReference type="NCBI Taxonomy" id="191610"/>
    <lineage>
        <taxon>Bacteria</taxon>
        <taxon>Bacillati</taxon>
        <taxon>Actinomycetota</taxon>
        <taxon>Actinomycetes</taxon>
        <taxon>Mycobacteriales</taxon>
        <taxon>Corynebacteriaceae</taxon>
        <taxon>Corynebacterium</taxon>
    </lineage>
</organism>
<dbReference type="EMBL" id="CP008944">
    <property type="protein sequence ID" value="AIG63880.1"/>
    <property type="molecule type" value="Genomic_DNA"/>
</dbReference>
<dbReference type="NCBIfam" id="TIGR01484">
    <property type="entry name" value="HAD-SF-IIB"/>
    <property type="match status" value="1"/>
</dbReference>